<dbReference type="Proteomes" id="UP000185999">
    <property type="component" value="Unassembled WGS sequence"/>
</dbReference>
<dbReference type="InterPro" id="IPR013785">
    <property type="entry name" value="Aldolase_TIM"/>
</dbReference>
<dbReference type="NCBIfam" id="TIGR00586">
    <property type="entry name" value="mutt"/>
    <property type="match status" value="1"/>
</dbReference>
<evidence type="ECO:0000256" key="3">
    <source>
        <dbReference type="ARBA" id="ARBA00022457"/>
    </source>
</evidence>
<dbReference type="PANTHER" id="PTHR47707">
    <property type="entry name" value="8-OXO-DGTP DIPHOSPHATASE"/>
    <property type="match status" value="1"/>
</dbReference>
<feature type="binding site" evidence="18">
    <location>
        <position position="88"/>
    </location>
    <ligand>
        <name>Mg(2+)</name>
        <dbReference type="ChEBI" id="CHEBI:18420"/>
    </ligand>
</feature>
<dbReference type="SUPFAM" id="SSF55811">
    <property type="entry name" value="Nudix"/>
    <property type="match status" value="1"/>
</dbReference>
<sequence>MAVPVLLTTASQKKCLNPDARSIEGVSQERNRKLIHVAAAVIEDAKGNVFLAKRPDDKHQGGLWEFPGGKVESGESSETALARELDEEIGIQVVQSEPLIQIPYHYPDKSVFLDVFRVTEFAGKARGREGQEVRWVPISELDSYAFPAANKPILNAVLLPERLLITPSCETALACLQGIETALGKHDLQWVMLRQKQLTATQFARWVVTLQNHKMMQSKLLTLNCSVALANELQAESVHLSSERLMALSHREVFTGRFLGASCHTQEELNQAVALQCDYVTLSPLNNTDTHPGTEPLGWEAAKMMVSETPLPVFLLGGMKAVDLALVRTLGAQGMAAINAWWT</sequence>
<comment type="catalytic activity">
    <reaction evidence="11">
        <text>8-oxo-GTP + H2O = 8-oxo-GMP + diphosphate + H(+)</text>
        <dbReference type="Rhea" id="RHEA:67616"/>
        <dbReference type="ChEBI" id="CHEBI:15377"/>
        <dbReference type="ChEBI" id="CHEBI:15378"/>
        <dbReference type="ChEBI" id="CHEBI:33019"/>
        <dbReference type="ChEBI" id="CHEBI:143553"/>
        <dbReference type="ChEBI" id="CHEBI:145694"/>
    </reaction>
</comment>
<dbReference type="CDD" id="cd00564">
    <property type="entry name" value="TMP_TenI"/>
    <property type="match status" value="1"/>
</dbReference>
<dbReference type="CDD" id="cd03425">
    <property type="entry name" value="NUDIX_MutT_NudA_like"/>
    <property type="match status" value="1"/>
</dbReference>
<reference evidence="21" key="1">
    <citation type="submission" date="2017-01" db="EMBL/GenBank/DDBJ databases">
        <authorList>
            <person name="Varghese N."/>
            <person name="Submissions S."/>
        </authorList>
    </citation>
    <scope>NUCLEOTIDE SEQUENCE [LARGE SCALE GENOMIC DNA]</scope>
    <source>
        <strain evidence="21">DSM 22306</strain>
    </source>
</reference>
<keyword evidence="7" id="KW-0378">Hydrolase</keyword>
<dbReference type="GO" id="GO:0006281">
    <property type="term" value="P:DNA repair"/>
    <property type="evidence" value="ECO:0007669"/>
    <property type="project" value="UniProtKB-KW"/>
</dbReference>
<keyword evidence="5 18" id="KW-0479">Metal-binding</keyword>
<dbReference type="GO" id="GO:0009228">
    <property type="term" value="P:thiamine biosynthetic process"/>
    <property type="evidence" value="ECO:0007669"/>
    <property type="project" value="UniProtKB-KW"/>
</dbReference>
<dbReference type="InterPro" id="IPR020084">
    <property type="entry name" value="NUDIX_hydrolase_CS"/>
</dbReference>
<dbReference type="PROSITE" id="PS51462">
    <property type="entry name" value="NUDIX"/>
    <property type="match status" value="1"/>
</dbReference>
<dbReference type="InterPro" id="IPR029119">
    <property type="entry name" value="MutY_C"/>
</dbReference>
<evidence type="ECO:0000256" key="16">
    <source>
        <dbReference type="ARBA" id="ARBA00042798"/>
    </source>
</evidence>
<evidence type="ECO:0000256" key="9">
    <source>
        <dbReference type="ARBA" id="ARBA00023204"/>
    </source>
</evidence>
<dbReference type="STRING" id="619304.SAMN05421760_1105"/>
<dbReference type="PANTHER" id="PTHR47707:SF1">
    <property type="entry name" value="NUDIX HYDROLASE FAMILY PROTEIN"/>
    <property type="match status" value="1"/>
</dbReference>
<dbReference type="PRINTS" id="PR00502">
    <property type="entry name" value="NUDIXFAMILY"/>
</dbReference>
<proteinExistence type="inferred from homology"/>
<dbReference type="GO" id="GO:0035539">
    <property type="term" value="F:8-oxo-7,8-dihydrodeoxyguanosine triphosphate pyrophosphatase activity"/>
    <property type="evidence" value="ECO:0007669"/>
    <property type="project" value="UniProtKB-EC"/>
</dbReference>
<dbReference type="Pfam" id="PF02581">
    <property type="entry name" value="TMP-TENI"/>
    <property type="match status" value="1"/>
</dbReference>
<dbReference type="GO" id="GO:0044716">
    <property type="term" value="F:8-oxo-GDP phosphatase activity"/>
    <property type="evidence" value="ECO:0007669"/>
    <property type="project" value="TreeGrafter"/>
</dbReference>
<evidence type="ECO:0000256" key="14">
    <source>
        <dbReference type="ARBA" id="ARBA00041592"/>
    </source>
</evidence>
<dbReference type="InterPro" id="IPR003561">
    <property type="entry name" value="Mutator_MutT"/>
</dbReference>
<comment type="similarity">
    <text evidence="2">Belongs to the Nudix hydrolase family.</text>
</comment>
<feature type="binding site" evidence="17">
    <location>
        <position position="59"/>
    </location>
    <ligand>
        <name>8-oxo-dGTP</name>
        <dbReference type="ChEBI" id="CHEBI:77896"/>
    </ligand>
</feature>
<protein>
    <recommendedName>
        <fullName evidence="13">8-oxo-dGTP diphosphatase</fullName>
        <ecNumber evidence="12">3.6.1.55</ecNumber>
    </recommendedName>
    <alternativeName>
        <fullName evidence="16">7,8-dihydro-8-oxoguanine-triphosphatase</fullName>
    </alternativeName>
    <alternativeName>
        <fullName evidence="15">Mutator protein MutT</fullName>
    </alternativeName>
    <alternativeName>
        <fullName evidence="14">dGTP pyrophosphohydrolase</fullName>
    </alternativeName>
</protein>
<evidence type="ECO:0000256" key="13">
    <source>
        <dbReference type="ARBA" id="ARBA00040794"/>
    </source>
</evidence>
<feature type="binding site" evidence="18">
    <location>
        <position position="68"/>
    </location>
    <ligand>
        <name>Mg(2+)</name>
        <dbReference type="ChEBI" id="CHEBI:18420"/>
    </ligand>
</feature>
<dbReference type="PROSITE" id="PS00893">
    <property type="entry name" value="NUDIX_BOX"/>
    <property type="match status" value="1"/>
</dbReference>
<dbReference type="Gene3D" id="3.90.79.10">
    <property type="entry name" value="Nucleoside Triphosphate Pyrophosphohydrolase"/>
    <property type="match status" value="1"/>
</dbReference>
<evidence type="ECO:0000256" key="2">
    <source>
        <dbReference type="ARBA" id="ARBA00005582"/>
    </source>
</evidence>
<dbReference type="RefSeq" id="WP_082400005.1">
    <property type="nucleotide sequence ID" value="NZ_FTOE01000010.1"/>
</dbReference>
<keyword evidence="6" id="KW-0227">DNA damage</keyword>
<dbReference type="GO" id="GO:0006260">
    <property type="term" value="P:DNA replication"/>
    <property type="evidence" value="ECO:0007669"/>
    <property type="project" value="UniProtKB-KW"/>
</dbReference>
<feature type="domain" description="Nudix hydrolase" evidence="19">
    <location>
        <begin position="33"/>
        <end position="161"/>
    </location>
</feature>
<dbReference type="FunFam" id="3.90.79.10:FF:000014">
    <property type="entry name" value="8-oxo-dGTP diphosphatase MutT"/>
    <property type="match status" value="1"/>
</dbReference>
<evidence type="ECO:0000256" key="6">
    <source>
        <dbReference type="ARBA" id="ARBA00022763"/>
    </source>
</evidence>
<evidence type="ECO:0000256" key="1">
    <source>
        <dbReference type="ARBA" id="ARBA00001946"/>
    </source>
</evidence>
<feature type="binding site" evidence="17">
    <location>
        <position position="150"/>
    </location>
    <ligand>
        <name>8-oxo-dGTP</name>
        <dbReference type="ChEBI" id="CHEBI:77896"/>
    </ligand>
</feature>
<organism evidence="20 21">
    <name type="scientific">Neptunomonas antarctica</name>
    <dbReference type="NCBI Taxonomy" id="619304"/>
    <lineage>
        <taxon>Bacteria</taxon>
        <taxon>Pseudomonadati</taxon>
        <taxon>Pseudomonadota</taxon>
        <taxon>Gammaproteobacteria</taxon>
        <taxon>Oceanospirillales</taxon>
        <taxon>Oceanospirillaceae</taxon>
        <taxon>Neptunomonas</taxon>
    </lineage>
</organism>
<dbReference type="GO" id="GO:0044715">
    <property type="term" value="F:8-oxo-dGDP phosphatase activity"/>
    <property type="evidence" value="ECO:0007669"/>
    <property type="project" value="TreeGrafter"/>
</dbReference>
<evidence type="ECO:0000256" key="17">
    <source>
        <dbReference type="PIRSR" id="PIRSR603561-1"/>
    </source>
</evidence>
<evidence type="ECO:0000256" key="10">
    <source>
        <dbReference type="ARBA" id="ARBA00035861"/>
    </source>
</evidence>
<evidence type="ECO:0000256" key="11">
    <source>
        <dbReference type="ARBA" id="ARBA00036904"/>
    </source>
</evidence>
<evidence type="ECO:0000256" key="4">
    <source>
        <dbReference type="ARBA" id="ARBA00022705"/>
    </source>
</evidence>
<dbReference type="InterPro" id="IPR000086">
    <property type="entry name" value="NUDIX_hydrolase_dom"/>
</dbReference>
<keyword evidence="21" id="KW-1185">Reference proteome</keyword>
<evidence type="ECO:0000259" key="19">
    <source>
        <dbReference type="PROSITE" id="PS51462"/>
    </source>
</evidence>
<dbReference type="GO" id="GO:0008413">
    <property type="term" value="F:8-oxo-7,8-dihydroguanosine triphosphate pyrophosphatase activity"/>
    <property type="evidence" value="ECO:0007669"/>
    <property type="project" value="InterPro"/>
</dbReference>
<feature type="binding site" evidence="17">
    <location>
        <begin position="65"/>
        <end position="68"/>
    </location>
    <ligand>
        <name>8-oxo-dGTP</name>
        <dbReference type="ChEBI" id="CHEBI:77896"/>
    </ligand>
</feature>
<keyword evidence="3" id="KW-0515">Mutator protein</keyword>
<comment type="catalytic activity">
    <reaction evidence="10">
        <text>8-oxo-dGTP + H2O = 8-oxo-dGMP + diphosphate + H(+)</text>
        <dbReference type="Rhea" id="RHEA:31575"/>
        <dbReference type="ChEBI" id="CHEBI:15377"/>
        <dbReference type="ChEBI" id="CHEBI:15378"/>
        <dbReference type="ChEBI" id="CHEBI:33019"/>
        <dbReference type="ChEBI" id="CHEBI:63224"/>
        <dbReference type="ChEBI" id="CHEBI:77896"/>
        <dbReference type="EC" id="3.6.1.55"/>
    </reaction>
</comment>
<dbReference type="Gene3D" id="3.20.20.70">
    <property type="entry name" value="Aldolase class I"/>
    <property type="match status" value="1"/>
</dbReference>
<dbReference type="SUPFAM" id="SSF51391">
    <property type="entry name" value="Thiamin phosphate synthase"/>
    <property type="match status" value="1"/>
</dbReference>
<accession>A0A1N7NKI7</accession>
<keyword evidence="9" id="KW-0234">DNA repair</keyword>
<dbReference type="NCBIfam" id="NF006530">
    <property type="entry name" value="PRK08999.1"/>
    <property type="match status" value="1"/>
</dbReference>
<evidence type="ECO:0000313" key="21">
    <source>
        <dbReference type="Proteomes" id="UP000185999"/>
    </source>
</evidence>
<gene>
    <name evidence="20" type="ORF">SAMN05421760_1105</name>
</gene>
<keyword evidence="4" id="KW-0235">DNA replication</keyword>
<dbReference type="InterPro" id="IPR020476">
    <property type="entry name" value="Nudix_hydrolase"/>
</dbReference>
<evidence type="ECO:0000256" key="18">
    <source>
        <dbReference type="PIRSR" id="PIRSR603561-2"/>
    </source>
</evidence>
<dbReference type="InterPro" id="IPR047127">
    <property type="entry name" value="MutT-like"/>
</dbReference>
<dbReference type="GO" id="GO:0046872">
    <property type="term" value="F:metal ion binding"/>
    <property type="evidence" value="ECO:0007669"/>
    <property type="project" value="UniProtKB-KW"/>
</dbReference>
<evidence type="ECO:0000256" key="8">
    <source>
        <dbReference type="ARBA" id="ARBA00022842"/>
    </source>
</evidence>
<dbReference type="InterPro" id="IPR036206">
    <property type="entry name" value="ThiamineP_synth_sf"/>
</dbReference>
<dbReference type="AlphaFoldDB" id="A0A1N7NKI7"/>
<dbReference type="InterPro" id="IPR015797">
    <property type="entry name" value="NUDIX_hydrolase-like_dom_sf"/>
</dbReference>
<dbReference type="EMBL" id="FTOE01000010">
    <property type="protein sequence ID" value="SIS98886.1"/>
    <property type="molecule type" value="Genomic_DNA"/>
</dbReference>
<name>A0A1N7NKI7_9GAMM</name>
<evidence type="ECO:0000313" key="20">
    <source>
        <dbReference type="EMBL" id="SIS98886.1"/>
    </source>
</evidence>
<dbReference type="Pfam" id="PF14815">
    <property type="entry name" value="NUDIX_4"/>
    <property type="match status" value="1"/>
</dbReference>
<evidence type="ECO:0000256" key="15">
    <source>
        <dbReference type="ARBA" id="ARBA00041979"/>
    </source>
</evidence>
<comment type="cofactor">
    <cofactor evidence="1 18">
        <name>Mg(2+)</name>
        <dbReference type="ChEBI" id="CHEBI:18420"/>
    </cofactor>
</comment>
<keyword evidence="8 18" id="KW-0460">Magnesium</keyword>
<dbReference type="EC" id="3.6.1.55" evidence="12"/>
<feature type="binding site" evidence="17">
    <location>
        <position position="54"/>
    </location>
    <ligand>
        <name>8-oxo-dGTP</name>
        <dbReference type="ChEBI" id="CHEBI:77896"/>
    </ligand>
</feature>
<evidence type="ECO:0000256" key="12">
    <source>
        <dbReference type="ARBA" id="ARBA00038905"/>
    </source>
</evidence>
<dbReference type="OrthoDB" id="9810648at2"/>
<dbReference type="InterPro" id="IPR022998">
    <property type="entry name" value="ThiamineP_synth_TenI"/>
</dbReference>
<evidence type="ECO:0000256" key="7">
    <source>
        <dbReference type="ARBA" id="ARBA00022801"/>
    </source>
</evidence>
<evidence type="ECO:0000256" key="5">
    <source>
        <dbReference type="ARBA" id="ARBA00022723"/>
    </source>
</evidence>